<proteinExistence type="inferred from homology"/>
<dbReference type="GO" id="GO:0006203">
    <property type="term" value="P:dGTP catabolic process"/>
    <property type="evidence" value="ECO:0007669"/>
    <property type="project" value="TreeGrafter"/>
</dbReference>
<gene>
    <name evidence="4" type="ORF">DEP93_03410</name>
</gene>
<dbReference type="InterPro" id="IPR020476">
    <property type="entry name" value="Nudix_hydrolase"/>
</dbReference>
<dbReference type="EMBL" id="DOZN01000021">
    <property type="protein sequence ID" value="HCC42495.1"/>
    <property type="molecule type" value="Genomic_DNA"/>
</dbReference>
<dbReference type="SUPFAM" id="SSF55811">
    <property type="entry name" value="Nudix"/>
    <property type="match status" value="1"/>
</dbReference>
<accession>A0A3D0ZQD6</accession>
<dbReference type="Pfam" id="PF00293">
    <property type="entry name" value="NUDIX"/>
    <property type="match status" value="1"/>
</dbReference>
<dbReference type="PANTHER" id="PTHR16099:SF5">
    <property type="entry name" value="NUCLEOTIDE TRIPHOSPHATE DIPHOSPHATASE NUDT15"/>
    <property type="match status" value="1"/>
</dbReference>
<dbReference type="PROSITE" id="PS00893">
    <property type="entry name" value="NUDIX_BOX"/>
    <property type="match status" value="1"/>
</dbReference>
<feature type="domain" description="Nudix hydrolase" evidence="3">
    <location>
        <begin position="5"/>
        <end position="138"/>
    </location>
</feature>
<protein>
    <submittedName>
        <fullName evidence="4">DNA mismatch repair protein MutT</fullName>
    </submittedName>
</protein>
<comment type="caution">
    <text evidence="4">The sequence shown here is derived from an EMBL/GenBank/DDBJ whole genome shotgun (WGS) entry which is preliminary data.</text>
</comment>
<organism evidence="4 5">
    <name type="scientific">candidate division WWE3 bacterium</name>
    <dbReference type="NCBI Taxonomy" id="2053526"/>
    <lineage>
        <taxon>Bacteria</taxon>
        <taxon>Katanobacteria</taxon>
    </lineage>
</organism>
<dbReference type="GO" id="GO:0035539">
    <property type="term" value="F:8-oxo-7,8-dihydrodeoxyguanosine triphosphate pyrophosphatase activity"/>
    <property type="evidence" value="ECO:0007669"/>
    <property type="project" value="TreeGrafter"/>
</dbReference>
<dbReference type="AlphaFoldDB" id="A0A3D0ZQD6"/>
<dbReference type="InterPro" id="IPR020084">
    <property type="entry name" value="NUDIX_hydrolase_CS"/>
</dbReference>
<dbReference type="CDD" id="cd04678">
    <property type="entry name" value="NUDIX_MTH2_Nudt15"/>
    <property type="match status" value="1"/>
</dbReference>
<dbReference type="Proteomes" id="UP000263336">
    <property type="component" value="Unassembled WGS sequence"/>
</dbReference>
<evidence type="ECO:0000313" key="5">
    <source>
        <dbReference type="Proteomes" id="UP000263336"/>
    </source>
</evidence>
<evidence type="ECO:0000256" key="2">
    <source>
        <dbReference type="RuleBase" id="RU003476"/>
    </source>
</evidence>
<keyword evidence="1 2" id="KW-0378">Hydrolase</keyword>
<reference evidence="4 5" key="1">
    <citation type="journal article" date="2018" name="Nat. Biotechnol.">
        <title>A standardized bacterial taxonomy based on genome phylogeny substantially revises the tree of life.</title>
        <authorList>
            <person name="Parks D.H."/>
            <person name="Chuvochina M."/>
            <person name="Waite D.W."/>
            <person name="Rinke C."/>
            <person name="Skarshewski A."/>
            <person name="Chaumeil P.A."/>
            <person name="Hugenholtz P."/>
        </authorList>
    </citation>
    <scope>NUCLEOTIDE SEQUENCE [LARGE SCALE GENOMIC DNA]</scope>
    <source>
        <strain evidence="4">UBA11701</strain>
    </source>
</reference>
<dbReference type="GO" id="GO:0005829">
    <property type="term" value="C:cytosol"/>
    <property type="evidence" value="ECO:0007669"/>
    <property type="project" value="TreeGrafter"/>
</dbReference>
<dbReference type="PANTHER" id="PTHR16099">
    <property type="entry name" value="8-OXO-DGTP DIPHOSPHATES NUDT15"/>
    <property type="match status" value="1"/>
</dbReference>
<comment type="similarity">
    <text evidence="2">Belongs to the Nudix hydrolase family.</text>
</comment>
<evidence type="ECO:0000313" key="4">
    <source>
        <dbReference type="EMBL" id="HCC42495.1"/>
    </source>
</evidence>
<dbReference type="InterPro" id="IPR015797">
    <property type="entry name" value="NUDIX_hydrolase-like_dom_sf"/>
</dbReference>
<dbReference type="InterPro" id="IPR000086">
    <property type="entry name" value="NUDIX_hydrolase_dom"/>
</dbReference>
<name>A0A3D0ZQD6_UNCKA</name>
<dbReference type="FunFam" id="3.90.79.10:FF:000060">
    <property type="entry name" value="Nudix hydrolase 1"/>
    <property type="match status" value="1"/>
</dbReference>
<evidence type="ECO:0000256" key="1">
    <source>
        <dbReference type="ARBA" id="ARBA00022801"/>
    </source>
</evidence>
<dbReference type="PRINTS" id="PR00502">
    <property type="entry name" value="NUDIXFAMILY"/>
</dbReference>
<dbReference type="PROSITE" id="PS51462">
    <property type="entry name" value="NUDIX"/>
    <property type="match status" value="1"/>
</dbReference>
<sequence>MNSKIPRIGIGVFVFKNGRFVMGHRKGSHGEDTWSVPGGHLEFGETIEQGAAREVMEETGLEIKNIKVSGVTNDIFTAEDKHYITIWVTSEWKKGKASITEPDKFLSLTWHTFKTLPDNLFLPWVELQKSDFYKKIKRALKSSL</sequence>
<dbReference type="Gene3D" id="3.90.79.10">
    <property type="entry name" value="Nucleoside Triphosphate Pyrophosphohydrolase"/>
    <property type="match status" value="1"/>
</dbReference>
<evidence type="ECO:0000259" key="3">
    <source>
        <dbReference type="PROSITE" id="PS51462"/>
    </source>
</evidence>